<gene>
    <name evidence="1" type="ORF">DHETER_LOCUS10449</name>
</gene>
<dbReference type="Proteomes" id="UP000789702">
    <property type="component" value="Unassembled WGS sequence"/>
</dbReference>
<comment type="caution">
    <text evidence="1">The sequence shown here is derived from an EMBL/GenBank/DDBJ whole genome shotgun (WGS) entry which is preliminary data.</text>
</comment>
<feature type="non-terminal residue" evidence="1">
    <location>
        <position position="1"/>
    </location>
</feature>
<dbReference type="EMBL" id="CAJVPU010020477">
    <property type="protein sequence ID" value="CAG8676880.1"/>
    <property type="molecule type" value="Genomic_DNA"/>
</dbReference>
<keyword evidence="2" id="KW-1185">Reference proteome</keyword>
<protein>
    <submittedName>
        <fullName evidence="1">13677_t:CDS:1</fullName>
    </submittedName>
</protein>
<sequence>KTNVDEIIDAIVIYRQQFVSNNPFDNFDAPRIVFFNKKKPLGQAIDNEETSSAYDTGYVSESLPTPEISENEQVMYQSDEDSESDDNNIPTDSEDIHEPLYEMQRDTVENIRNIDDIDYSQKQYHISQDSSELSSEHEGSDSDESQAQDGGAMIQDEQMYVDGESPFSPLHIGSPSSQHGEETPESQSTQTNTTGFSVMGAIYNWFR</sequence>
<organism evidence="1 2">
    <name type="scientific">Dentiscutata heterogama</name>
    <dbReference type="NCBI Taxonomy" id="1316150"/>
    <lineage>
        <taxon>Eukaryota</taxon>
        <taxon>Fungi</taxon>
        <taxon>Fungi incertae sedis</taxon>
        <taxon>Mucoromycota</taxon>
        <taxon>Glomeromycotina</taxon>
        <taxon>Glomeromycetes</taxon>
        <taxon>Diversisporales</taxon>
        <taxon>Gigasporaceae</taxon>
        <taxon>Dentiscutata</taxon>
    </lineage>
</organism>
<proteinExistence type="predicted"/>
<reference evidence="1" key="1">
    <citation type="submission" date="2021-06" db="EMBL/GenBank/DDBJ databases">
        <authorList>
            <person name="Kallberg Y."/>
            <person name="Tangrot J."/>
            <person name="Rosling A."/>
        </authorList>
    </citation>
    <scope>NUCLEOTIDE SEQUENCE</scope>
    <source>
        <strain evidence="1">IL203A</strain>
    </source>
</reference>
<accession>A0ACA9NVB8</accession>
<name>A0ACA9NVB8_9GLOM</name>
<evidence type="ECO:0000313" key="1">
    <source>
        <dbReference type="EMBL" id="CAG8676880.1"/>
    </source>
</evidence>
<evidence type="ECO:0000313" key="2">
    <source>
        <dbReference type="Proteomes" id="UP000789702"/>
    </source>
</evidence>